<comment type="similarity">
    <text evidence="2 11">Belongs to the Mediator complex subunit 9 family.</text>
</comment>
<dbReference type="AlphaFoldDB" id="A0ABD2CAC2"/>
<dbReference type="PANTHER" id="PTHR20844">
    <property type="entry name" value="MEDIATOR OF RNA POLYMERASE II TRANSCRIPTION, SUBUNIT 9"/>
    <property type="match status" value="1"/>
</dbReference>
<evidence type="ECO:0000256" key="5">
    <source>
        <dbReference type="ARBA" id="ARBA00023054"/>
    </source>
</evidence>
<comment type="caution">
    <text evidence="13">The sequence shown here is derived from an EMBL/GenBank/DDBJ whole genome shotgun (WGS) entry which is preliminary data.</text>
</comment>
<dbReference type="InterPro" id="IPR039242">
    <property type="entry name" value="MED9_metazoa"/>
</dbReference>
<dbReference type="InterPro" id="IPR037212">
    <property type="entry name" value="Med7/Med21-like"/>
</dbReference>
<evidence type="ECO:0000313" key="14">
    <source>
        <dbReference type="Proteomes" id="UP001607303"/>
    </source>
</evidence>
<dbReference type="PANTHER" id="PTHR20844:SF0">
    <property type="entry name" value="MEDIATOR OF RNA POLYMERASE II TRANSCRIPTION SUBUNIT 9"/>
    <property type="match status" value="1"/>
</dbReference>
<sequence>METSELTEESPIRSSFTVDDLDIEILPLIYDILRSVEKDPHDTTQKAKESQDTSHKILELQKKLDSARAQIKRLPGIEYSKEEQLQKLETLRKQLRLKRELLLKYRNMCTFEQIVLKKLFNMGIIRFLMQYLMNNEQLINKLADSKPIRQSAKLVVYLFSQTGKINNVYKLKSPAEALQILKNFANNMKNELKQVREKKKHYLSK</sequence>
<reference evidence="13 14" key="1">
    <citation type="journal article" date="2024" name="Ann. Entomol. Soc. Am.">
        <title>Genomic analyses of the southern and eastern yellowjacket wasps (Hymenoptera: Vespidae) reveal evolutionary signatures of social life.</title>
        <authorList>
            <person name="Catto M.A."/>
            <person name="Caine P.B."/>
            <person name="Orr S.E."/>
            <person name="Hunt B.G."/>
            <person name="Goodisman M.A.D."/>
        </authorList>
    </citation>
    <scope>NUCLEOTIDE SEQUENCE [LARGE SCALE GENOMIC DNA]</scope>
    <source>
        <strain evidence="13">232</strain>
        <tissue evidence="13">Head and thorax</tissue>
    </source>
</reference>
<evidence type="ECO:0000256" key="4">
    <source>
        <dbReference type="ARBA" id="ARBA00023015"/>
    </source>
</evidence>
<evidence type="ECO:0000256" key="12">
    <source>
        <dbReference type="SAM" id="Coils"/>
    </source>
</evidence>
<evidence type="ECO:0000256" key="9">
    <source>
        <dbReference type="ARBA" id="ARBA00025687"/>
    </source>
</evidence>
<comment type="subcellular location">
    <subcellularLocation>
        <location evidence="1 11">Nucleus</location>
    </subcellularLocation>
</comment>
<name>A0ABD2CAC2_VESMC</name>
<evidence type="ECO:0000256" key="1">
    <source>
        <dbReference type="ARBA" id="ARBA00004123"/>
    </source>
</evidence>
<evidence type="ECO:0000256" key="11">
    <source>
        <dbReference type="RuleBase" id="RU364145"/>
    </source>
</evidence>
<keyword evidence="4 11" id="KW-0805">Transcription regulation</keyword>
<evidence type="ECO:0000313" key="13">
    <source>
        <dbReference type="EMBL" id="KAL2741997.1"/>
    </source>
</evidence>
<keyword evidence="14" id="KW-1185">Reference proteome</keyword>
<gene>
    <name evidence="11" type="primary">MED9</name>
    <name evidence="13" type="ORF">V1477_009626</name>
</gene>
<feature type="coiled-coil region" evidence="12">
    <location>
        <begin position="178"/>
        <end position="205"/>
    </location>
</feature>
<comment type="function">
    <text evidence="9 11">Component of the Mediator complex, a coactivator involved in the regulated transcription of nearly all RNA polymerase II-dependent genes. Mediator functions as a bridge to convey information from gene-specific regulatory proteins to the basal RNA polymerase II transcription machinery. Mediator is recruited to promoters by direct interactions with regulatory proteins and serves as a scaffold for the assembly of a functional preinitiation complex with RNA polymerase II and the general transcription factors.</text>
</comment>
<dbReference type="SUPFAM" id="SSF140718">
    <property type="entry name" value="Mediator hinge subcomplex-like"/>
    <property type="match status" value="1"/>
</dbReference>
<keyword evidence="8 11" id="KW-0539">Nucleus</keyword>
<dbReference type="Proteomes" id="UP001607303">
    <property type="component" value="Unassembled WGS sequence"/>
</dbReference>
<dbReference type="GO" id="GO:0005634">
    <property type="term" value="C:nucleus"/>
    <property type="evidence" value="ECO:0007669"/>
    <property type="project" value="UniProtKB-SubCell"/>
</dbReference>
<dbReference type="Pfam" id="PF07544">
    <property type="entry name" value="Med9"/>
    <property type="match status" value="1"/>
</dbReference>
<feature type="coiled-coil region" evidence="12">
    <location>
        <begin position="50"/>
        <end position="101"/>
    </location>
</feature>
<proteinExistence type="inferred from homology"/>
<organism evidence="13 14">
    <name type="scientific">Vespula maculifrons</name>
    <name type="common">Eastern yellow jacket</name>
    <name type="synonym">Wasp</name>
    <dbReference type="NCBI Taxonomy" id="7453"/>
    <lineage>
        <taxon>Eukaryota</taxon>
        <taxon>Metazoa</taxon>
        <taxon>Ecdysozoa</taxon>
        <taxon>Arthropoda</taxon>
        <taxon>Hexapoda</taxon>
        <taxon>Insecta</taxon>
        <taxon>Pterygota</taxon>
        <taxon>Neoptera</taxon>
        <taxon>Endopterygota</taxon>
        <taxon>Hymenoptera</taxon>
        <taxon>Apocrita</taxon>
        <taxon>Aculeata</taxon>
        <taxon>Vespoidea</taxon>
        <taxon>Vespidae</taxon>
        <taxon>Vespinae</taxon>
        <taxon>Vespula</taxon>
    </lineage>
</organism>
<evidence type="ECO:0000256" key="6">
    <source>
        <dbReference type="ARBA" id="ARBA00023159"/>
    </source>
</evidence>
<evidence type="ECO:0000256" key="8">
    <source>
        <dbReference type="ARBA" id="ARBA00023242"/>
    </source>
</evidence>
<evidence type="ECO:0000256" key="2">
    <source>
        <dbReference type="ARBA" id="ARBA00008089"/>
    </source>
</evidence>
<evidence type="ECO:0000256" key="3">
    <source>
        <dbReference type="ARBA" id="ARBA00020636"/>
    </source>
</evidence>
<keyword evidence="6 11" id="KW-0010">Activator</keyword>
<keyword evidence="5 12" id="KW-0175">Coiled coil</keyword>
<feature type="non-terminal residue" evidence="13">
    <location>
        <position position="205"/>
    </location>
</feature>
<dbReference type="EMBL" id="JAYRBN010000058">
    <property type="protein sequence ID" value="KAL2741997.1"/>
    <property type="molecule type" value="Genomic_DNA"/>
</dbReference>
<protein>
    <recommendedName>
        <fullName evidence="3 11">Mediator of RNA polymerase II transcription subunit 9</fullName>
    </recommendedName>
    <alternativeName>
        <fullName evidence="10 11">Mediator complex subunit 9</fullName>
    </alternativeName>
</protein>
<dbReference type="InterPro" id="IPR011425">
    <property type="entry name" value="Med9"/>
</dbReference>
<comment type="subunit">
    <text evidence="11">Component of the Mediator complex.</text>
</comment>
<evidence type="ECO:0000256" key="7">
    <source>
        <dbReference type="ARBA" id="ARBA00023163"/>
    </source>
</evidence>
<keyword evidence="7 11" id="KW-0804">Transcription</keyword>
<evidence type="ECO:0000256" key="10">
    <source>
        <dbReference type="ARBA" id="ARBA00031260"/>
    </source>
</evidence>
<accession>A0ABD2CAC2</accession>